<keyword evidence="6 8" id="KW-1133">Transmembrane helix</keyword>
<evidence type="ECO:0000256" key="7">
    <source>
        <dbReference type="ARBA" id="ARBA00023136"/>
    </source>
</evidence>
<evidence type="ECO:0000313" key="10">
    <source>
        <dbReference type="EMBL" id="QBR92480.1"/>
    </source>
</evidence>
<feature type="transmembrane region" description="Helical" evidence="8">
    <location>
        <begin position="37"/>
        <end position="56"/>
    </location>
</feature>
<dbReference type="GO" id="GO:0005886">
    <property type="term" value="C:plasma membrane"/>
    <property type="evidence" value="ECO:0007669"/>
    <property type="project" value="UniProtKB-SubCell"/>
</dbReference>
<feature type="transmembrane region" description="Helical" evidence="8">
    <location>
        <begin position="7"/>
        <end position="25"/>
    </location>
</feature>
<evidence type="ECO:0000256" key="1">
    <source>
        <dbReference type="ARBA" id="ARBA00004651"/>
    </source>
</evidence>
<keyword evidence="5 8" id="KW-0812">Transmembrane</keyword>
<dbReference type="KEGG" id="noy:EXE57_09440"/>
<evidence type="ECO:0000256" key="2">
    <source>
        <dbReference type="ARBA" id="ARBA00007362"/>
    </source>
</evidence>
<evidence type="ECO:0000256" key="4">
    <source>
        <dbReference type="ARBA" id="ARBA00022475"/>
    </source>
</evidence>
<feature type="transmembrane region" description="Helical" evidence="8">
    <location>
        <begin position="265"/>
        <end position="286"/>
    </location>
</feature>
<evidence type="ECO:0000256" key="3">
    <source>
        <dbReference type="ARBA" id="ARBA00022448"/>
    </source>
</evidence>
<feature type="domain" description="EamA" evidence="9">
    <location>
        <begin position="10"/>
        <end position="142"/>
    </location>
</feature>
<evidence type="ECO:0000256" key="5">
    <source>
        <dbReference type="ARBA" id="ARBA00022692"/>
    </source>
</evidence>
<evidence type="ECO:0000256" key="8">
    <source>
        <dbReference type="SAM" id="Phobius"/>
    </source>
</evidence>
<dbReference type="OrthoDB" id="369870at2"/>
<dbReference type="AlphaFoldDB" id="A0A4P7GKB1"/>
<dbReference type="InterPro" id="IPR000620">
    <property type="entry name" value="EamA_dom"/>
</dbReference>
<organism evidence="10 11">
    <name type="scientific">Nocardioides euryhalodurans</name>
    <dbReference type="NCBI Taxonomy" id="2518370"/>
    <lineage>
        <taxon>Bacteria</taxon>
        <taxon>Bacillati</taxon>
        <taxon>Actinomycetota</taxon>
        <taxon>Actinomycetes</taxon>
        <taxon>Propionibacteriales</taxon>
        <taxon>Nocardioidaceae</taxon>
        <taxon>Nocardioides</taxon>
    </lineage>
</organism>
<evidence type="ECO:0000313" key="11">
    <source>
        <dbReference type="Proteomes" id="UP000294894"/>
    </source>
</evidence>
<dbReference type="PANTHER" id="PTHR22911">
    <property type="entry name" value="ACYL-MALONYL CONDENSING ENZYME-RELATED"/>
    <property type="match status" value="1"/>
</dbReference>
<dbReference type="InterPro" id="IPR037185">
    <property type="entry name" value="EmrE-like"/>
</dbReference>
<dbReference type="InterPro" id="IPR004626">
    <property type="entry name" value="RarD"/>
</dbReference>
<evidence type="ECO:0000259" key="9">
    <source>
        <dbReference type="Pfam" id="PF00892"/>
    </source>
</evidence>
<dbReference type="SUPFAM" id="SSF103481">
    <property type="entry name" value="Multidrug resistance efflux transporter EmrE"/>
    <property type="match status" value="2"/>
</dbReference>
<dbReference type="EMBL" id="CP038267">
    <property type="protein sequence ID" value="QBR92480.1"/>
    <property type="molecule type" value="Genomic_DNA"/>
</dbReference>
<dbReference type="RefSeq" id="WP_135076824.1">
    <property type="nucleotide sequence ID" value="NZ_CP038267.1"/>
</dbReference>
<evidence type="ECO:0000256" key="6">
    <source>
        <dbReference type="ARBA" id="ARBA00022989"/>
    </source>
</evidence>
<feature type="transmembrane region" description="Helical" evidence="8">
    <location>
        <begin position="209"/>
        <end position="233"/>
    </location>
</feature>
<dbReference type="Proteomes" id="UP000294894">
    <property type="component" value="Chromosome"/>
</dbReference>
<keyword evidence="3" id="KW-0813">Transport</keyword>
<keyword evidence="7 8" id="KW-0472">Membrane</keyword>
<dbReference type="NCBIfam" id="TIGR00688">
    <property type="entry name" value="rarD"/>
    <property type="match status" value="1"/>
</dbReference>
<feature type="transmembrane region" description="Helical" evidence="8">
    <location>
        <begin position="240"/>
        <end position="259"/>
    </location>
</feature>
<feature type="domain" description="EamA" evidence="9">
    <location>
        <begin position="151"/>
        <end position="281"/>
    </location>
</feature>
<gene>
    <name evidence="10" type="primary">rarD</name>
    <name evidence="10" type="ORF">EXE57_09440</name>
</gene>
<protein>
    <submittedName>
        <fullName evidence="10">EamA family transporter RarD</fullName>
    </submittedName>
</protein>
<feature type="transmembrane region" description="Helical" evidence="8">
    <location>
        <begin position="127"/>
        <end position="143"/>
    </location>
</feature>
<keyword evidence="4" id="KW-1003">Cell membrane</keyword>
<keyword evidence="11" id="KW-1185">Reference proteome</keyword>
<feature type="transmembrane region" description="Helical" evidence="8">
    <location>
        <begin position="177"/>
        <end position="197"/>
    </location>
</feature>
<reference evidence="10 11" key="1">
    <citation type="submission" date="2019-03" db="EMBL/GenBank/DDBJ databases">
        <title>Three New Species of Nocardioides, Nocardioides euryhalodurans sp. nov., Nocardioides seonyuensis sp. nov. and Nocardioides eburneoflavus sp. nov., Iolated from Soil.</title>
        <authorList>
            <person name="Roh S.G."/>
            <person name="Lee C."/>
            <person name="Kim M.-K."/>
            <person name="Kim S.B."/>
        </authorList>
    </citation>
    <scope>NUCLEOTIDE SEQUENCE [LARGE SCALE GENOMIC DNA]</scope>
    <source>
        <strain evidence="10 11">MMS17-SY117</strain>
    </source>
</reference>
<feature type="transmembrane region" description="Helical" evidence="8">
    <location>
        <begin position="149"/>
        <end position="165"/>
    </location>
</feature>
<feature type="transmembrane region" description="Helical" evidence="8">
    <location>
        <begin position="102"/>
        <end position="120"/>
    </location>
</feature>
<proteinExistence type="inferred from homology"/>
<comment type="subcellular location">
    <subcellularLocation>
        <location evidence="1">Cell membrane</location>
        <topology evidence="1">Multi-pass membrane protein</topology>
    </subcellularLocation>
</comment>
<name>A0A4P7GKB1_9ACTN</name>
<dbReference type="PANTHER" id="PTHR22911:SF137">
    <property type="entry name" value="SOLUTE CARRIER FAMILY 35 MEMBER G2-RELATED"/>
    <property type="match status" value="1"/>
</dbReference>
<feature type="transmembrane region" description="Helical" evidence="8">
    <location>
        <begin position="72"/>
        <end position="90"/>
    </location>
</feature>
<dbReference type="Pfam" id="PF00892">
    <property type="entry name" value="EamA"/>
    <property type="match status" value="2"/>
</dbReference>
<sequence length="302" mass="33033">MPESRRGFAYGVAAYGLWGLFPLYWPLLEPAGAVEILAHRVLWSLVTVTLLVLLLRRQQAVIGVLRDRRSRLILLGAAVVITLNWGGYIWGVTNGRVVETSLGYFINPLVTVLMGVVILGERLRRPQWAAVGLATVAVVVLTVDYGRPPWVALLLAFSFATYGLAKKQAGVDAVESLAVESLYIGPFAAAYIGWLAWQGTAEFGSHGAGHAWLFTTTGIVTIIPLLCFGAAAIRVSMVTIGLLQYIAPILQFALGVLWFHEDMPASRWVGFVLVWIALTVFTVDAAHHRRRQLRMTAEAVAI</sequence>
<comment type="similarity">
    <text evidence="2">Belongs to the EamA transporter family.</text>
</comment>
<accession>A0A4P7GKB1</accession>